<reference evidence="3 5" key="3">
    <citation type="journal article" date="2016" name="Proc. Natl. Acad. Sci. U.S.A.">
        <title>Comparative genomics of biotechnologically important yeasts.</title>
        <authorList>
            <person name="Riley R."/>
            <person name="Haridas S."/>
            <person name="Wolfe K.H."/>
            <person name="Lopes M.R."/>
            <person name="Hittinger C.T."/>
            <person name="Goeker M."/>
            <person name="Salamov A.A."/>
            <person name="Wisecaver J.H."/>
            <person name="Long T.M."/>
            <person name="Calvey C.H."/>
            <person name="Aerts A.L."/>
            <person name="Barry K.W."/>
            <person name="Choi C."/>
            <person name="Clum A."/>
            <person name="Coughlan A.Y."/>
            <person name="Deshpande S."/>
            <person name="Douglass A.P."/>
            <person name="Hanson S.J."/>
            <person name="Klenk H.-P."/>
            <person name="LaButti K.M."/>
            <person name="Lapidus A."/>
            <person name="Lindquist E.A."/>
            <person name="Lipzen A.M."/>
            <person name="Meier-Kolthoff J.P."/>
            <person name="Ohm R.A."/>
            <person name="Otillar R.P."/>
            <person name="Pangilinan J.L."/>
            <person name="Peng Y."/>
            <person name="Rokas A."/>
            <person name="Rosa C.A."/>
            <person name="Scheuner C."/>
            <person name="Sibirny A.A."/>
            <person name="Slot J.C."/>
            <person name="Stielow J.B."/>
            <person name="Sun H."/>
            <person name="Kurtzman C.P."/>
            <person name="Blackwell M."/>
            <person name="Grigoriev I.V."/>
            <person name="Jeffries T.W."/>
        </authorList>
    </citation>
    <scope>NUCLEOTIDE SEQUENCE [LARGE SCALE GENOMIC DNA]</scope>
    <source>
        <strain evidence="5">ATCC 18201 / CBS 1600 / BCRC 20928 / JCM 3617 / NBRC 0987 / NRRL Y-1542</strain>
        <strain evidence="3">NRRL Y-1542</strain>
    </source>
</reference>
<reference evidence="4" key="2">
    <citation type="journal article" date="2015" name="J. Biotechnol.">
        <title>The structure of the Cyberlindnera jadinii genome and its relation to Candida utilis analyzed by the occurrence of single nucleotide polymorphisms.</title>
        <authorList>
            <person name="Rupp O."/>
            <person name="Brinkrolf K."/>
            <person name="Buerth C."/>
            <person name="Kunigo M."/>
            <person name="Schneider J."/>
            <person name="Jaenicke S."/>
            <person name="Goesmann A."/>
            <person name="Puehler A."/>
            <person name="Jaeger K.-E."/>
            <person name="Ernst J.F."/>
        </authorList>
    </citation>
    <scope>NUCLEOTIDE SEQUENCE [LARGE SCALE GENOMIC DNA]</scope>
    <source>
        <strain evidence="4">ATCC 18201 / CBS 1600 / BCRC 20928 / JCM 3617 / NBRC 0987 / NRRL Y-1542</strain>
    </source>
</reference>
<feature type="transmembrane region" description="Helical" evidence="1">
    <location>
        <begin position="13"/>
        <end position="37"/>
    </location>
</feature>
<evidence type="ECO:0000313" key="4">
    <source>
        <dbReference type="Proteomes" id="UP000038830"/>
    </source>
</evidence>
<sequence length="356" mass="40653">MLWSSSSIEMTEFVILTLFSLTTVIVSSLLSLYIPVVEQDNTFIPQGVDYLRTVILASGTALLLNYLYRFVDVMLIYCKVWLEFLALLLLAYPQRTNIDSLAPNARWNLVKRQGYLFGVCYQAIYLAFYLWDLWFVELDEEQLSRLVQDDIDENLHQKVIQKSTLSNCIEFRRKSSSLKKVIYSTEYQPRAVPNETNNLLKDDIISYQSDAIGSSSNSRYEPALDEDSPGHTCSMTAVVSRSSIPGDSKGVDPRWILENCAWIIITTLYEIGISLILSISFIYVPEMDDSLFTLLERFFYNKTDIFCVSVVIPLFIITSLVQILLHLSTKPGQRRRTFGIFALVCTVIFGFSMVAT</sequence>
<keyword evidence="1" id="KW-0812">Transmembrane</keyword>
<dbReference type="EMBL" id="CDQK01000006">
    <property type="protein sequence ID" value="CEP24659.1"/>
    <property type="molecule type" value="Genomic_DNA"/>
</dbReference>
<keyword evidence="1" id="KW-1133">Transmembrane helix</keyword>
<feature type="transmembrane region" description="Helical" evidence="1">
    <location>
        <begin position="114"/>
        <end position="131"/>
    </location>
</feature>
<gene>
    <name evidence="2" type="ORF">BN1211_5541</name>
    <name evidence="3" type="ORF">CYBJADRAFT_163392</name>
</gene>
<keyword evidence="1" id="KW-0472">Membrane</keyword>
<dbReference type="OrthoDB" id="3980829at2759"/>
<feature type="transmembrane region" description="Helical" evidence="1">
    <location>
        <begin position="305"/>
        <end position="325"/>
    </location>
</feature>
<evidence type="ECO:0000313" key="3">
    <source>
        <dbReference type="EMBL" id="ODV72618.1"/>
    </source>
</evidence>
<proteinExistence type="predicted"/>
<feature type="transmembrane region" description="Helical" evidence="1">
    <location>
        <begin position="49"/>
        <end position="68"/>
    </location>
</feature>
<protein>
    <submittedName>
        <fullName evidence="2">Uncharacterized protein</fullName>
    </submittedName>
</protein>
<dbReference type="AlphaFoldDB" id="A0A0H5CJF4"/>
<evidence type="ECO:0000256" key="1">
    <source>
        <dbReference type="SAM" id="Phobius"/>
    </source>
</evidence>
<dbReference type="Proteomes" id="UP000094389">
    <property type="component" value="Unassembled WGS sequence"/>
</dbReference>
<evidence type="ECO:0000313" key="2">
    <source>
        <dbReference type="EMBL" id="CEP24659.1"/>
    </source>
</evidence>
<accession>A0A1E4RZE5</accession>
<feature type="transmembrane region" description="Helical" evidence="1">
    <location>
        <begin position="261"/>
        <end position="284"/>
    </location>
</feature>
<dbReference type="OMA" id="LENCAWI"/>
<dbReference type="Proteomes" id="UP000038830">
    <property type="component" value="Unassembled WGS sequence"/>
</dbReference>
<evidence type="ECO:0000313" key="5">
    <source>
        <dbReference type="Proteomes" id="UP000094389"/>
    </source>
</evidence>
<dbReference type="EMBL" id="KV453934">
    <property type="protein sequence ID" value="ODV72618.1"/>
    <property type="molecule type" value="Genomic_DNA"/>
</dbReference>
<accession>A0A0H5CJF4</accession>
<feature type="transmembrane region" description="Helical" evidence="1">
    <location>
        <begin position="337"/>
        <end position="355"/>
    </location>
</feature>
<name>A0A0H5CJF4_CYBJN</name>
<feature type="transmembrane region" description="Helical" evidence="1">
    <location>
        <begin position="74"/>
        <end position="93"/>
    </location>
</feature>
<reference evidence="2" key="1">
    <citation type="submission" date="2014-12" db="EMBL/GenBank/DDBJ databases">
        <authorList>
            <person name="Jaenicke S."/>
        </authorList>
    </citation>
    <scope>NUCLEOTIDE SEQUENCE [LARGE SCALE GENOMIC DNA]</scope>
    <source>
        <strain evidence="2">CBS1600</strain>
    </source>
</reference>
<organism evidence="2 4">
    <name type="scientific">Cyberlindnera jadinii (strain ATCC 18201 / CBS 1600 / BCRC 20928 / JCM 3617 / NBRC 0987 / NRRL Y-1542)</name>
    <name type="common">Torula yeast</name>
    <name type="synonym">Candida utilis</name>
    <dbReference type="NCBI Taxonomy" id="983966"/>
    <lineage>
        <taxon>Eukaryota</taxon>
        <taxon>Fungi</taxon>
        <taxon>Dikarya</taxon>
        <taxon>Ascomycota</taxon>
        <taxon>Saccharomycotina</taxon>
        <taxon>Saccharomycetes</taxon>
        <taxon>Phaffomycetales</taxon>
        <taxon>Phaffomycetaceae</taxon>
        <taxon>Cyberlindnera</taxon>
    </lineage>
</organism>
<keyword evidence="5" id="KW-1185">Reference proteome</keyword>